<feature type="compositionally biased region" description="Basic and acidic residues" evidence="2">
    <location>
        <begin position="734"/>
        <end position="751"/>
    </location>
</feature>
<dbReference type="InterPro" id="IPR036322">
    <property type="entry name" value="WD40_repeat_dom_sf"/>
</dbReference>
<feature type="domain" description="BCAS3 WD40" evidence="4">
    <location>
        <begin position="76"/>
        <end position="249"/>
    </location>
</feature>
<dbReference type="SUPFAM" id="SSF50978">
    <property type="entry name" value="WD40 repeat-like"/>
    <property type="match status" value="1"/>
</dbReference>
<reference evidence="5 6" key="1">
    <citation type="submission" date="2020-02" db="EMBL/GenBank/DDBJ databases">
        <authorList>
            <person name="Ma Q."/>
            <person name="Huang Y."/>
            <person name="Song X."/>
            <person name="Pei D."/>
        </authorList>
    </citation>
    <scope>NUCLEOTIDE SEQUENCE [LARGE SCALE GENOMIC DNA]</scope>
    <source>
        <strain evidence="5">Sxm20200214</strain>
        <tissue evidence="5">Leaf</tissue>
    </source>
</reference>
<gene>
    <name evidence="5" type="ORF">Bca52824_004322</name>
</gene>
<dbReference type="PANTHER" id="PTHR13268">
    <property type="entry name" value="BREAST CARCINOMA AMPLIFIED SEQUENCE 3"/>
    <property type="match status" value="1"/>
</dbReference>
<dbReference type="InterPro" id="IPR022175">
    <property type="entry name" value="BCAS3_dom"/>
</dbReference>
<accession>A0A8X8BFF6</accession>
<comment type="subcellular location">
    <subcellularLocation>
        <location evidence="1">Preautophagosomal structure</location>
    </subcellularLocation>
</comment>
<protein>
    <recommendedName>
        <fullName evidence="7">BCAS3 domain-containing protein</fullName>
    </recommendedName>
</protein>
<dbReference type="SMART" id="SM00320">
    <property type="entry name" value="WD40"/>
    <property type="match status" value="2"/>
</dbReference>
<dbReference type="PANTHER" id="PTHR13268:SF7">
    <property type="entry name" value="AUTOPHAGY-RELATED PROTEIN 18F"/>
    <property type="match status" value="1"/>
</dbReference>
<dbReference type="Proteomes" id="UP000886595">
    <property type="component" value="Unassembled WGS sequence"/>
</dbReference>
<feature type="domain" description="BCAS3 WD40" evidence="4">
    <location>
        <begin position="329"/>
        <end position="439"/>
    </location>
</feature>
<comment type="caution">
    <text evidence="5">The sequence shown here is derived from an EMBL/GenBank/DDBJ whole genome shotgun (WGS) entry which is preliminary data.</text>
</comment>
<evidence type="ECO:0000259" key="4">
    <source>
        <dbReference type="Pfam" id="PF21034"/>
    </source>
</evidence>
<dbReference type="OrthoDB" id="25778at2759"/>
<dbReference type="InterPro" id="IPR048382">
    <property type="entry name" value="BCAS3_WD40"/>
</dbReference>
<organism evidence="5 6">
    <name type="scientific">Brassica carinata</name>
    <name type="common">Ethiopian mustard</name>
    <name type="synonym">Abyssinian cabbage</name>
    <dbReference type="NCBI Taxonomy" id="52824"/>
    <lineage>
        <taxon>Eukaryota</taxon>
        <taxon>Viridiplantae</taxon>
        <taxon>Streptophyta</taxon>
        <taxon>Embryophyta</taxon>
        <taxon>Tracheophyta</taxon>
        <taxon>Spermatophyta</taxon>
        <taxon>Magnoliopsida</taxon>
        <taxon>eudicotyledons</taxon>
        <taxon>Gunneridae</taxon>
        <taxon>Pentapetalae</taxon>
        <taxon>rosids</taxon>
        <taxon>malvids</taxon>
        <taxon>Brassicales</taxon>
        <taxon>Brassicaceae</taxon>
        <taxon>Brassiceae</taxon>
        <taxon>Brassica</taxon>
    </lineage>
</organism>
<dbReference type="GO" id="GO:0000407">
    <property type="term" value="C:phagophore assembly site"/>
    <property type="evidence" value="ECO:0007669"/>
    <property type="project" value="UniProtKB-SubCell"/>
</dbReference>
<feature type="domain" description="BCAS3" evidence="3">
    <location>
        <begin position="546"/>
        <end position="689"/>
    </location>
</feature>
<dbReference type="AlphaFoldDB" id="A0A8X8BFF6"/>
<dbReference type="InterPro" id="IPR045142">
    <property type="entry name" value="BCAS3-like"/>
</dbReference>
<feature type="region of interest" description="Disordered" evidence="2">
    <location>
        <begin position="724"/>
        <end position="760"/>
    </location>
</feature>
<keyword evidence="6" id="KW-1185">Reference proteome</keyword>
<dbReference type="Gene3D" id="2.130.10.10">
    <property type="entry name" value="YVTN repeat-like/Quinoprotein amine dehydrogenase"/>
    <property type="match status" value="1"/>
</dbReference>
<name>A0A8X8BFF6_BRACI</name>
<proteinExistence type="predicted"/>
<evidence type="ECO:0000259" key="3">
    <source>
        <dbReference type="Pfam" id="PF12490"/>
    </source>
</evidence>
<evidence type="ECO:0000256" key="1">
    <source>
        <dbReference type="ARBA" id="ARBA00004329"/>
    </source>
</evidence>
<evidence type="ECO:0000256" key="2">
    <source>
        <dbReference type="SAM" id="MobiDB-lite"/>
    </source>
</evidence>
<dbReference type="Pfam" id="PF12490">
    <property type="entry name" value="BCAS3"/>
    <property type="match status" value="1"/>
</dbReference>
<evidence type="ECO:0000313" key="5">
    <source>
        <dbReference type="EMBL" id="KAG2333142.1"/>
    </source>
</evidence>
<evidence type="ECO:0000313" key="6">
    <source>
        <dbReference type="Proteomes" id="UP000886595"/>
    </source>
</evidence>
<dbReference type="GO" id="GO:0042594">
    <property type="term" value="P:response to starvation"/>
    <property type="evidence" value="ECO:0007669"/>
    <property type="project" value="TreeGrafter"/>
</dbReference>
<dbReference type="EMBL" id="JAAMPC010000001">
    <property type="protein sequence ID" value="KAG2333142.1"/>
    <property type="molecule type" value="Genomic_DNA"/>
</dbReference>
<sequence>MRKNGDVSPKPTTSDGVVSRSARTSFRALFRVISSGASTVARSAASAASSAVNRDVESLHDQVLWAGFDKLEKEDGDTRRVLLLAFHSGFQIWDVEETDNVHVIVSCHDGQASFMQMLPNPITSEEFDDRFSDSRPLLAVCGDSSWDEQSTSDNPGSETVVVPTNVHVYSLRSQSYVHTLRFRSVIYTVRCSSRIVAVLQAAQIHCFDAKTLVKEYMIVTNSIAYGSLGVGYGPLAVGPRWIAYSGSRVADSSSTLFNPELITLSSSPSVAQFARESSRQIASGIVTLGDKGYKSFSRYCSEVLPNPYIPGLKGIGVANDNVPDADSIGMVVVKDIISKSVVTQFKAHKSPISALSFDPSGMLLVTASIQGHNINVFRIMPRTSTSTSSDASFVHLFRLQRGFTNAVIQDISFSNDSSLIAISSSRGTSHLFEINSEGEGNAPVPLSAVNRIRSGNISGWMGTMSGAAAAAAGMVGGSLPGATASAFCYSVEQNKNNNHYGSSAASDNSLKRNLLVFAPSGCMTQYALKANPVGDGGHEMVGFEFESGSETEGKVAVEPIRRWSMIQNQSRREMQDQHSDVYGGGASSDSKSKVFPEIVRKQSAEESWKVTKKGKTRVEDRHQMYMSEAELQMYEPTQLPLWGRRNFRFQEWVVDVDEESNGGGGEMEIEGIKTRTVEGRTRGLVPVWGYLQSPKPPQQVMRESFQSPRNSAQGDHVVAPLEAHGTETEFGVVHSKEENLRSEEESVRSEEGSSLSEEET</sequence>
<dbReference type="InterPro" id="IPR015943">
    <property type="entry name" value="WD40/YVTN_repeat-like_dom_sf"/>
</dbReference>
<dbReference type="Pfam" id="PF21034">
    <property type="entry name" value="BCAS3_WD40"/>
    <property type="match status" value="2"/>
</dbReference>
<dbReference type="GO" id="GO:0006914">
    <property type="term" value="P:autophagy"/>
    <property type="evidence" value="ECO:0007669"/>
    <property type="project" value="InterPro"/>
</dbReference>
<dbReference type="InterPro" id="IPR001680">
    <property type="entry name" value="WD40_rpt"/>
</dbReference>
<evidence type="ECO:0008006" key="7">
    <source>
        <dbReference type="Google" id="ProtNLM"/>
    </source>
</evidence>